<organism evidence="1 2">
    <name type="scientific">Streptomyces albospinus</name>
    <dbReference type="NCBI Taxonomy" id="285515"/>
    <lineage>
        <taxon>Bacteria</taxon>
        <taxon>Bacillati</taxon>
        <taxon>Actinomycetota</taxon>
        <taxon>Actinomycetes</taxon>
        <taxon>Kitasatosporales</taxon>
        <taxon>Streptomycetaceae</taxon>
        <taxon>Streptomyces</taxon>
    </lineage>
</organism>
<evidence type="ECO:0000313" key="1">
    <source>
        <dbReference type="EMBL" id="GGV03370.1"/>
    </source>
</evidence>
<sequence>MEDIGRRGARCPPVQSTFMEAQLNARASFPSRRTPAHAAGPTLDYALFATRWLQAPLYFGLVAAQTVAARRWSS</sequence>
<protein>
    <submittedName>
        <fullName evidence="1">Uncharacterized protein</fullName>
    </submittedName>
</protein>
<proteinExistence type="predicted"/>
<gene>
    <name evidence="1" type="ORF">GCM10010211_83280</name>
</gene>
<evidence type="ECO:0000313" key="2">
    <source>
        <dbReference type="Proteomes" id="UP000654471"/>
    </source>
</evidence>
<keyword evidence="2" id="KW-1185">Reference proteome</keyword>
<dbReference type="EMBL" id="BMRP01000085">
    <property type="protein sequence ID" value="GGV03370.1"/>
    <property type="molecule type" value="Genomic_DNA"/>
</dbReference>
<accession>A0ABQ2VQP4</accession>
<reference evidence="2" key="1">
    <citation type="journal article" date="2019" name="Int. J. Syst. Evol. Microbiol.">
        <title>The Global Catalogue of Microorganisms (GCM) 10K type strain sequencing project: providing services to taxonomists for standard genome sequencing and annotation.</title>
        <authorList>
            <consortium name="The Broad Institute Genomics Platform"/>
            <consortium name="The Broad Institute Genome Sequencing Center for Infectious Disease"/>
            <person name="Wu L."/>
            <person name="Ma J."/>
        </authorList>
    </citation>
    <scope>NUCLEOTIDE SEQUENCE [LARGE SCALE GENOMIC DNA]</scope>
    <source>
        <strain evidence="2">JCM 3399</strain>
    </source>
</reference>
<dbReference type="Proteomes" id="UP000654471">
    <property type="component" value="Unassembled WGS sequence"/>
</dbReference>
<comment type="caution">
    <text evidence="1">The sequence shown here is derived from an EMBL/GenBank/DDBJ whole genome shotgun (WGS) entry which is preliminary data.</text>
</comment>
<name>A0ABQ2VQP4_9ACTN</name>